<evidence type="ECO:0000256" key="2">
    <source>
        <dbReference type="ARBA" id="ARBA00022490"/>
    </source>
</evidence>
<feature type="coiled-coil region" evidence="7">
    <location>
        <begin position="167"/>
        <end position="201"/>
    </location>
</feature>
<dbReference type="SUPFAM" id="SSF75553">
    <property type="entry name" value="Smc hinge domain"/>
    <property type="match status" value="1"/>
</dbReference>
<dbReference type="InterPro" id="IPR010935">
    <property type="entry name" value="SMC_hinge"/>
</dbReference>
<dbReference type="InterPro" id="IPR036277">
    <property type="entry name" value="SMC_hinge_sf"/>
</dbReference>
<dbReference type="GO" id="GO:0007059">
    <property type="term" value="P:chromosome segregation"/>
    <property type="evidence" value="ECO:0007669"/>
    <property type="project" value="UniProtKB-UniRule"/>
</dbReference>
<dbReference type="NCBIfam" id="TIGR02168">
    <property type="entry name" value="SMC_prok_B"/>
    <property type="match status" value="1"/>
</dbReference>
<keyword evidence="2 7" id="KW-0963">Cytoplasm</keyword>
<keyword evidence="4 7" id="KW-0067">ATP-binding</keyword>
<dbReference type="AlphaFoldDB" id="A0A2P6MG64"/>
<dbReference type="GO" id="GO:0005524">
    <property type="term" value="F:ATP binding"/>
    <property type="evidence" value="ECO:0007669"/>
    <property type="project" value="UniProtKB-UniRule"/>
</dbReference>
<dbReference type="Gene3D" id="3.40.50.300">
    <property type="entry name" value="P-loop containing nucleotide triphosphate hydrolases"/>
    <property type="match status" value="2"/>
</dbReference>
<dbReference type="SMART" id="SM00968">
    <property type="entry name" value="SMC_hinge"/>
    <property type="match status" value="1"/>
</dbReference>
<evidence type="ECO:0000313" key="11">
    <source>
        <dbReference type="Proteomes" id="UP000243650"/>
    </source>
</evidence>
<evidence type="ECO:0000256" key="6">
    <source>
        <dbReference type="ARBA" id="ARBA00023125"/>
    </source>
</evidence>
<dbReference type="GO" id="GO:0006260">
    <property type="term" value="P:DNA replication"/>
    <property type="evidence" value="ECO:0007669"/>
    <property type="project" value="UniProtKB-UniRule"/>
</dbReference>
<evidence type="ECO:0000256" key="1">
    <source>
        <dbReference type="ARBA" id="ARBA00004496"/>
    </source>
</evidence>
<dbReference type="Proteomes" id="UP000243650">
    <property type="component" value="Unassembled WGS sequence"/>
</dbReference>
<keyword evidence="3 7" id="KW-0547">Nucleotide-binding</keyword>
<dbReference type="PANTHER" id="PTHR43977">
    <property type="entry name" value="STRUCTURAL MAINTENANCE OF CHROMOSOMES PROTEIN 3"/>
    <property type="match status" value="1"/>
</dbReference>
<dbReference type="GO" id="GO:0005694">
    <property type="term" value="C:chromosome"/>
    <property type="evidence" value="ECO:0007669"/>
    <property type="project" value="InterPro"/>
</dbReference>
<dbReference type="InterPro" id="IPR024704">
    <property type="entry name" value="SMC"/>
</dbReference>
<dbReference type="EMBL" id="PVNS01000009">
    <property type="protein sequence ID" value="PRO65257.1"/>
    <property type="molecule type" value="Genomic_DNA"/>
</dbReference>
<dbReference type="OrthoDB" id="9808768at2"/>
<comment type="function">
    <text evidence="7">Required for chromosome condensation and partitioning.</text>
</comment>
<dbReference type="GO" id="GO:0005737">
    <property type="term" value="C:cytoplasm"/>
    <property type="evidence" value="ECO:0007669"/>
    <property type="project" value="UniProtKB-SubCell"/>
</dbReference>
<keyword evidence="11" id="KW-1185">Reference proteome</keyword>
<protein>
    <recommendedName>
        <fullName evidence="7">Chromosome partition protein Smc</fullName>
    </recommendedName>
</protein>
<dbReference type="FunFam" id="3.40.50.300:FF:000901">
    <property type="entry name" value="Chromosome partition protein Smc"/>
    <property type="match status" value="1"/>
</dbReference>
<name>A0A2P6MG64_ALKUR</name>
<comment type="similarity">
    <text evidence="7">Belongs to the SMC family.</text>
</comment>
<evidence type="ECO:0000256" key="4">
    <source>
        <dbReference type="ARBA" id="ARBA00022840"/>
    </source>
</evidence>
<dbReference type="HAMAP" id="MF_01894">
    <property type="entry name" value="Smc_prok"/>
    <property type="match status" value="1"/>
</dbReference>
<dbReference type="GO" id="GO:0016887">
    <property type="term" value="F:ATP hydrolysis activity"/>
    <property type="evidence" value="ECO:0007669"/>
    <property type="project" value="InterPro"/>
</dbReference>
<feature type="binding site" evidence="7">
    <location>
        <begin position="32"/>
        <end position="39"/>
    </location>
    <ligand>
        <name>ATP</name>
        <dbReference type="ChEBI" id="CHEBI:30616"/>
    </ligand>
</feature>
<dbReference type="PIRSF" id="PIRSF005719">
    <property type="entry name" value="SMC"/>
    <property type="match status" value="1"/>
</dbReference>
<feature type="coiled-coil region" evidence="7">
    <location>
        <begin position="399"/>
        <end position="450"/>
    </location>
</feature>
<dbReference type="Gene3D" id="1.20.1060.20">
    <property type="match status" value="1"/>
</dbReference>
<evidence type="ECO:0000256" key="3">
    <source>
        <dbReference type="ARBA" id="ARBA00022741"/>
    </source>
</evidence>
<dbReference type="RefSeq" id="WP_105959457.1">
    <property type="nucleotide sequence ID" value="NZ_PVNS01000009.1"/>
</dbReference>
<organism evidence="10 11">
    <name type="scientific">Alkalicoccus urumqiensis</name>
    <name type="common">Bacillus urumqiensis</name>
    <dbReference type="NCBI Taxonomy" id="1548213"/>
    <lineage>
        <taxon>Bacteria</taxon>
        <taxon>Bacillati</taxon>
        <taxon>Bacillota</taxon>
        <taxon>Bacilli</taxon>
        <taxon>Bacillales</taxon>
        <taxon>Bacillaceae</taxon>
        <taxon>Alkalicoccus</taxon>
    </lineage>
</organism>
<comment type="caution">
    <text evidence="10">The sequence shown here is derived from an EMBL/GenBank/DDBJ whole genome shotgun (WGS) entry which is preliminary data.</text>
</comment>
<evidence type="ECO:0000256" key="7">
    <source>
        <dbReference type="HAMAP-Rule" id="MF_01894"/>
    </source>
</evidence>
<comment type="domain">
    <text evidence="7">Contains large globular domains required for ATP hydrolysis at each terminus and a third globular domain forming a flexible hinge near the middle of the molecule. These domains are separated by coiled-coil structures.</text>
</comment>
<evidence type="ECO:0000259" key="9">
    <source>
        <dbReference type="SMART" id="SM00968"/>
    </source>
</evidence>
<evidence type="ECO:0000313" key="10">
    <source>
        <dbReference type="EMBL" id="PRO65257.1"/>
    </source>
</evidence>
<proteinExistence type="inferred from homology"/>
<dbReference type="Pfam" id="PF06470">
    <property type="entry name" value="SMC_hinge"/>
    <property type="match status" value="1"/>
</dbReference>
<feature type="coiled-coil region" evidence="7">
    <location>
        <begin position="234"/>
        <end position="366"/>
    </location>
</feature>
<comment type="subunit">
    <text evidence="7">Homodimer.</text>
</comment>
<evidence type="ECO:0000256" key="5">
    <source>
        <dbReference type="ARBA" id="ARBA00023054"/>
    </source>
</evidence>
<dbReference type="GO" id="GO:0003677">
    <property type="term" value="F:DNA binding"/>
    <property type="evidence" value="ECO:0007669"/>
    <property type="project" value="UniProtKB-UniRule"/>
</dbReference>
<feature type="domain" description="SMC hinge" evidence="9">
    <location>
        <begin position="518"/>
        <end position="637"/>
    </location>
</feature>
<accession>A0A2P6MG64</accession>
<dbReference type="GO" id="GO:0030261">
    <property type="term" value="P:chromosome condensation"/>
    <property type="evidence" value="ECO:0007669"/>
    <property type="project" value="InterPro"/>
</dbReference>
<reference evidence="10 11" key="1">
    <citation type="submission" date="2018-03" db="EMBL/GenBank/DDBJ databases">
        <title>Bacillus urumqiensis sp. nov., a moderately haloalkaliphilic bacterium isolated from a salt lake.</title>
        <authorList>
            <person name="Zhao B."/>
            <person name="Liao Z."/>
        </authorList>
    </citation>
    <scope>NUCLEOTIDE SEQUENCE [LARGE SCALE GENOMIC DNA]</scope>
    <source>
        <strain evidence="10 11">BZ-SZ-XJ18</strain>
    </source>
</reference>
<dbReference type="InterPro" id="IPR003395">
    <property type="entry name" value="RecF/RecN/SMC_N"/>
</dbReference>
<keyword evidence="5 7" id="KW-0175">Coiled coil</keyword>
<dbReference type="GO" id="GO:0007062">
    <property type="term" value="P:sister chromatid cohesion"/>
    <property type="evidence" value="ECO:0007669"/>
    <property type="project" value="InterPro"/>
</dbReference>
<feature type="region of interest" description="Disordered" evidence="8">
    <location>
        <begin position="857"/>
        <end position="879"/>
    </location>
</feature>
<gene>
    <name evidence="7 10" type="primary">smc</name>
    <name evidence="10" type="ORF">C6I21_10665</name>
</gene>
<dbReference type="Pfam" id="PF02463">
    <property type="entry name" value="SMC_N"/>
    <property type="match status" value="1"/>
</dbReference>
<evidence type="ECO:0000256" key="8">
    <source>
        <dbReference type="SAM" id="MobiDB-lite"/>
    </source>
</evidence>
<sequence length="1192" mass="135693">MFLKRLELSGFKSFADRVQVEFESGVTAVVGPNGSGKSNISDAVKWVLGEKSAKSLRGTKMEDVIFAGSEDRRPVQMAEITLVLNNEEKKLPIDYTEVAVTRRVFRSGESDYLINNHPCRLKDIIELFMDSGIGRESFSIIGQGRVEEILSTRAEERRAVIEEAAGVRKYQQRKLQSEKKLTDTEENLSRVKDILHELSQQVEPLKEQASAAEEFLAQKAELKDIETAVLAADIEELHKNWTRCSEKLEELSAEETALKRHIKELEGAQASLRSQLEEKETEHENVQEELITANREVEQQESRMKLHDERRRHYAENRTQYRRELEQLHLKKKELDEEVEEQQKKHERLQADLREAEEAFQATSAQLKAVSASGTEDLESLKSQYFDKRNERAAAGNELRYEEERLDRENKRRERWEAQNGDLIEEIQEQKDIEAELSELRSRREKETASLVTTWQNTRKSLEKLESARSEKEQMYYEGLRRLSQKKADKEALEQLQQDYAGYFQGVKSVLKERGSFAGIHGAAAELFTVPKAYRLAVETALGAAQQHIIADTEKTAQQAITLLRQRRLGRATFLPLDTIRSREISSNTAAQAEQVDGYCGTGSQLVHAEDMYITVKNHLLGNVLITKDLDAARAVSKATGRKFRVVTLEGDVMNPGGAMTGGSVQKKQSAILGRGEDIEKAAEECSRLEAELDKLQQKMKLEQQQTETAQRELKELEMQGEEARQQEIEARHLEEQARMKRRTLQEKLDEAELELTGPYREEGKDRVEALKETCSGLDKELEELDRKMKDAAVDKEKSTETIQRLQQETTDLQVALASKKEQTVHAEETLRKMKEEAASLGRTIIEKDEANSLLEAELSDQTAGAGRLDEDLEKKKKKREELERSLKEIRGIRADLRSGLENGRVKLETCYGRSTWLQEQRHTQELEMSRLDGEMEQRLTKLREEYELSYEAARAAAPLTMELSEAREQVKLLRMSMDELGPVNLGAIEEYARVKERFDFLSSQKQDLDEARETLLNVISEMDDEMTTRFKTTFEDIKREFSEVFKELFGGGKASLELTEPDSLLTSGVEIQAQPPGKKLQHLNLLSGGERSLTAIALLFAILRVKPVPFCVLDEVEAALDEANVTRFASYVKEFSRDTQFIVVTHRKGTMEQADALYGVTMQDSGVSSLVSVRLEETDELVEAGAERGSM</sequence>
<comment type="subcellular location">
    <subcellularLocation>
        <location evidence="1 7">Cytoplasm</location>
    </subcellularLocation>
</comment>
<feature type="compositionally biased region" description="Basic and acidic residues" evidence="8">
    <location>
        <begin position="868"/>
        <end position="879"/>
    </location>
</feature>
<feature type="coiled-coil region" evidence="7">
    <location>
        <begin position="679"/>
        <end position="837"/>
    </location>
</feature>
<keyword evidence="6 7" id="KW-0238">DNA-binding</keyword>
<dbReference type="InterPro" id="IPR011890">
    <property type="entry name" value="SMC_prok"/>
</dbReference>
<dbReference type="FunFam" id="3.40.50.300:FF:000984">
    <property type="entry name" value="Chromosome partition protein Smc"/>
    <property type="match status" value="1"/>
</dbReference>
<dbReference type="CDD" id="cd03278">
    <property type="entry name" value="ABC_SMC_barmotin"/>
    <property type="match status" value="1"/>
</dbReference>
<dbReference type="SUPFAM" id="SSF52540">
    <property type="entry name" value="P-loop containing nucleoside triphosphate hydrolases"/>
    <property type="match status" value="1"/>
</dbReference>
<dbReference type="Gene3D" id="3.30.70.1620">
    <property type="match status" value="1"/>
</dbReference>
<dbReference type="InterPro" id="IPR027417">
    <property type="entry name" value="P-loop_NTPase"/>
</dbReference>